<feature type="domain" description="Major facilitator superfamily (MFS) profile" evidence="7">
    <location>
        <begin position="28"/>
        <end position="475"/>
    </location>
</feature>
<dbReference type="InterPro" id="IPR011701">
    <property type="entry name" value="MFS"/>
</dbReference>
<gene>
    <name evidence="8" type="ORF">BOTNAR_0701g00020</name>
</gene>
<reference evidence="8 9" key="1">
    <citation type="submission" date="2017-12" db="EMBL/GenBank/DDBJ databases">
        <title>Comparative genomics of Botrytis spp.</title>
        <authorList>
            <person name="Valero-Jimenez C.A."/>
            <person name="Tapia P."/>
            <person name="Veloso J."/>
            <person name="Silva-Moreno E."/>
            <person name="Staats M."/>
            <person name="Valdes J.H."/>
            <person name="Van Kan J.A.L."/>
        </authorList>
    </citation>
    <scope>NUCLEOTIDE SEQUENCE [LARGE SCALE GENOMIC DNA]</scope>
    <source>
        <strain evidence="8 9">MUCL2120</strain>
    </source>
</reference>
<feature type="region of interest" description="Disordered" evidence="5">
    <location>
        <begin position="492"/>
        <end position="528"/>
    </location>
</feature>
<evidence type="ECO:0000313" key="8">
    <source>
        <dbReference type="EMBL" id="TGO45095.1"/>
    </source>
</evidence>
<feature type="transmembrane region" description="Helical" evidence="6">
    <location>
        <begin position="345"/>
        <end position="370"/>
    </location>
</feature>
<keyword evidence="9" id="KW-1185">Reference proteome</keyword>
<feature type="transmembrane region" description="Helical" evidence="6">
    <location>
        <begin position="220"/>
        <end position="243"/>
    </location>
</feature>
<sequence>MADSLQAKAEAALFDQTNLLSRTRLLIVFSTLAGAFLVAYADQNGIAVALSEMATDLDVTDTIACAVTSTLIANTVFQVLYGRLSDIFGRKKIYLSAVFLLAIGDILCATAQDAPALYFSRGLAGIAMGGINSLTMMIVSDIVTLQQRGYYQGLLGGCIGLGNLIGPFLSAAFSEYSTWRGFFYLLSPLAGICGLVSIFLLPSTMPKGNAIESVKLVDWYGLLTGSVAIIFFLVPFSGAGVYFPWGSAMVIAMLAISGVAAILFFVVEWKVAVLPLMPLSMFKNKVVAVILIQNLLFGFAYFSAIYYLPIYFQNYSRYGEVIWCGFTLWTLGTGLLIMFDEHTHPAVICVVLAIIGVGVGNVFQPCLIALQAHCTKSQRAVVISNRNLLRGLGGAFGLGCSSLIMQTALKQYLPAEFHYLARSAYKLPDFSSYTAEQKSAVLGSYHKAVRTVFIVLTPLMFICLLGCFLIKDQGLQRKDEKVVGDVQNLQPVQGQSLPESTGIEHEREEISIETNPEEKETLATAKVE</sequence>
<dbReference type="OrthoDB" id="6770063at2759"/>
<evidence type="ECO:0000256" key="4">
    <source>
        <dbReference type="ARBA" id="ARBA00023136"/>
    </source>
</evidence>
<dbReference type="Proteomes" id="UP000297452">
    <property type="component" value="Unassembled WGS sequence"/>
</dbReference>
<dbReference type="PANTHER" id="PTHR23501">
    <property type="entry name" value="MAJOR FACILITATOR SUPERFAMILY"/>
    <property type="match status" value="1"/>
</dbReference>
<accession>A0A4Z1H8C4</accession>
<feature type="compositionally biased region" description="Basic and acidic residues" evidence="5">
    <location>
        <begin position="502"/>
        <end position="528"/>
    </location>
</feature>
<dbReference type="InterPro" id="IPR036259">
    <property type="entry name" value="MFS_trans_sf"/>
</dbReference>
<dbReference type="InterPro" id="IPR020846">
    <property type="entry name" value="MFS_dom"/>
</dbReference>
<evidence type="ECO:0000256" key="5">
    <source>
        <dbReference type="SAM" id="MobiDB-lite"/>
    </source>
</evidence>
<keyword evidence="4 6" id="KW-0472">Membrane</keyword>
<evidence type="ECO:0000313" key="9">
    <source>
        <dbReference type="Proteomes" id="UP000297452"/>
    </source>
</evidence>
<name>A0A4Z1H8C4_9HELO</name>
<dbReference type="PANTHER" id="PTHR23501:SF78">
    <property type="entry name" value="MAJOR FACILITATOR SUPERFAMILY (MFS) PROFILE DOMAIN-CONTAINING PROTEIN-RELATED"/>
    <property type="match status" value="1"/>
</dbReference>
<evidence type="ECO:0000256" key="6">
    <source>
        <dbReference type="SAM" id="Phobius"/>
    </source>
</evidence>
<evidence type="ECO:0000256" key="2">
    <source>
        <dbReference type="ARBA" id="ARBA00022692"/>
    </source>
</evidence>
<dbReference type="Pfam" id="PF07690">
    <property type="entry name" value="MFS_1"/>
    <property type="match status" value="1"/>
</dbReference>
<feature type="transmembrane region" description="Helical" evidence="6">
    <location>
        <begin position="250"/>
        <end position="267"/>
    </location>
</feature>
<comment type="subcellular location">
    <subcellularLocation>
        <location evidence="1">Membrane</location>
        <topology evidence="1">Multi-pass membrane protein</topology>
    </subcellularLocation>
</comment>
<evidence type="ECO:0000256" key="3">
    <source>
        <dbReference type="ARBA" id="ARBA00022989"/>
    </source>
</evidence>
<dbReference type="AlphaFoldDB" id="A0A4Z1H8C4"/>
<feature type="transmembrane region" description="Helical" evidence="6">
    <location>
        <begin position="149"/>
        <end position="169"/>
    </location>
</feature>
<keyword evidence="3 6" id="KW-1133">Transmembrane helix</keyword>
<organism evidence="8 9">
    <name type="scientific">Botryotinia narcissicola</name>
    <dbReference type="NCBI Taxonomy" id="278944"/>
    <lineage>
        <taxon>Eukaryota</taxon>
        <taxon>Fungi</taxon>
        <taxon>Dikarya</taxon>
        <taxon>Ascomycota</taxon>
        <taxon>Pezizomycotina</taxon>
        <taxon>Leotiomycetes</taxon>
        <taxon>Helotiales</taxon>
        <taxon>Sclerotiniaceae</taxon>
        <taxon>Botryotinia</taxon>
    </lineage>
</organism>
<protein>
    <recommendedName>
        <fullName evidence="7">Major facilitator superfamily (MFS) profile domain-containing protein</fullName>
    </recommendedName>
</protein>
<keyword evidence="2 6" id="KW-0812">Transmembrane</keyword>
<comment type="caution">
    <text evidence="8">The sequence shown here is derived from an EMBL/GenBank/DDBJ whole genome shotgun (WGS) entry which is preliminary data.</text>
</comment>
<feature type="transmembrane region" description="Helical" evidence="6">
    <location>
        <begin position="448"/>
        <end position="470"/>
    </location>
</feature>
<feature type="transmembrane region" description="Helical" evidence="6">
    <location>
        <begin position="123"/>
        <end position="143"/>
    </location>
</feature>
<evidence type="ECO:0000256" key="1">
    <source>
        <dbReference type="ARBA" id="ARBA00004141"/>
    </source>
</evidence>
<feature type="transmembrane region" description="Helical" evidence="6">
    <location>
        <begin position="287"/>
        <end position="309"/>
    </location>
</feature>
<dbReference type="EMBL" id="PQXJ01000698">
    <property type="protein sequence ID" value="TGO45095.1"/>
    <property type="molecule type" value="Genomic_DNA"/>
</dbReference>
<feature type="transmembrane region" description="Helical" evidence="6">
    <location>
        <begin position="23"/>
        <end position="41"/>
    </location>
</feature>
<dbReference type="SUPFAM" id="SSF103473">
    <property type="entry name" value="MFS general substrate transporter"/>
    <property type="match status" value="1"/>
</dbReference>
<evidence type="ECO:0000259" key="7">
    <source>
        <dbReference type="PROSITE" id="PS50850"/>
    </source>
</evidence>
<dbReference type="Gene3D" id="1.20.1250.20">
    <property type="entry name" value="MFS general substrate transporter like domains"/>
    <property type="match status" value="2"/>
</dbReference>
<feature type="transmembrane region" description="Helical" evidence="6">
    <location>
        <begin position="391"/>
        <end position="409"/>
    </location>
</feature>
<dbReference type="GO" id="GO:0022857">
    <property type="term" value="F:transmembrane transporter activity"/>
    <property type="evidence" value="ECO:0007669"/>
    <property type="project" value="InterPro"/>
</dbReference>
<proteinExistence type="predicted"/>
<feature type="transmembrane region" description="Helical" evidence="6">
    <location>
        <begin position="181"/>
        <end position="200"/>
    </location>
</feature>
<dbReference type="GO" id="GO:0005886">
    <property type="term" value="C:plasma membrane"/>
    <property type="evidence" value="ECO:0007669"/>
    <property type="project" value="TreeGrafter"/>
</dbReference>
<feature type="transmembrane region" description="Helical" evidence="6">
    <location>
        <begin position="321"/>
        <end position="339"/>
    </location>
</feature>
<dbReference type="PROSITE" id="PS50850">
    <property type="entry name" value="MFS"/>
    <property type="match status" value="1"/>
</dbReference>
<feature type="transmembrane region" description="Helical" evidence="6">
    <location>
        <begin position="62"/>
        <end position="81"/>
    </location>
</feature>